<feature type="transmembrane region" description="Helical" evidence="2">
    <location>
        <begin position="252"/>
        <end position="271"/>
    </location>
</feature>
<name>A0A4U1C9H7_9SPHI</name>
<evidence type="ECO:0000313" key="4">
    <source>
        <dbReference type="Proteomes" id="UP000310477"/>
    </source>
</evidence>
<evidence type="ECO:0000256" key="1">
    <source>
        <dbReference type="SAM" id="MobiDB-lite"/>
    </source>
</evidence>
<feature type="transmembrane region" description="Helical" evidence="2">
    <location>
        <begin position="88"/>
        <end position="105"/>
    </location>
</feature>
<dbReference type="Proteomes" id="UP000310477">
    <property type="component" value="Unassembled WGS sequence"/>
</dbReference>
<reference evidence="3 4" key="1">
    <citation type="submission" date="2019-04" db="EMBL/GenBank/DDBJ databases">
        <title>Pedobacter sp. AR-2-6 sp. nov., isolated from Arctic soil.</title>
        <authorList>
            <person name="Dahal R.H."/>
            <person name="Kim D.-U."/>
        </authorList>
    </citation>
    <scope>NUCLEOTIDE SEQUENCE [LARGE SCALE GENOMIC DNA]</scope>
    <source>
        <strain evidence="3 4">AR-2-6</strain>
    </source>
</reference>
<evidence type="ECO:0000256" key="2">
    <source>
        <dbReference type="SAM" id="Phobius"/>
    </source>
</evidence>
<keyword evidence="2" id="KW-1133">Transmembrane helix</keyword>
<feature type="transmembrane region" description="Helical" evidence="2">
    <location>
        <begin position="312"/>
        <end position="329"/>
    </location>
</feature>
<organism evidence="3 4">
    <name type="scientific">Pedobacter cryotolerans</name>
    <dbReference type="NCBI Taxonomy" id="2571270"/>
    <lineage>
        <taxon>Bacteria</taxon>
        <taxon>Pseudomonadati</taxon>
        <taxon>Bacteroidota</taxon>
        <taxon>Sphingobacteriia</taxon>
        <taxon>Sphingobacteriales</taxon>
        <taxon>Sphingobacteriaceae</taxon>
        <taxon>Pedobacter</taxon>
    </lineage>
</organism>
<feature type="transmembrane region" description="Helical" evidence="2">
    <location>
        <begin position="283"/>
        <end position="306"/>
    </location>
</feature>
<accession>A0A4U1C9H7</accession>
<dbReference type="InterPro" id="IPR022134">
    <property type="entry name" value="DUF3667"/>
</dbReference>
<comment type="caution">
    <text evidence="3">The sequence shown here is derived from an EMBL/GenBank/DDBJ whole genome shotgun (WGS) entry which is preliminary data.</text>
</comment>
<feature type="transmembrane region" description="Helical" evidence="2">
    <location>
        <begin position="349"/>
        <end position="372"/>
    </location>
</feature>
<keyword evidence="2" id="KW-0472">Membrane</keyword>
<keyword evidence="2" id="KW-0812">Transmembrane</keyword>
<dbReference type="EMBL" id="SWBO01000002">
    <property type="protein sequence ID" value="TKC02468.1"/>
    <property type="molecule type" value="Genomic_DNA"/>
</dbReference>
<proteinExistence type="predicted"/>
<dbReference type="RefSeq" id="WP_136874759.1">
    <property type="nucleotide sequence ID" value="NZ_SWBO01000002.1"/>
</dbReference>
<evidence type="ECO:0000313" key="3">
    <source>
        <dbReference type="EMBL" id="TKC02468.1"/>
    </source>
</evidence>
<keyword evidence="4" id="KW-1185">Reference proteome</keyword>
<protein>
    <submittedName>
        <fullName evidence="3">DUF3667 domain-containing protein</fullName>
    </submittedName>
</protein>
<dbReference type="AlphaFoldDB" id="A0A4U1C9H7"/>
<feature type="region of interest" description="Disordered" evidence="1">
    <location>
        <begin position="109"/>
        <end position="135"/>
    </location>
</feature>
<dbReference type="OrthoDB" id="675873at2"/>
<dbReference type="Pfam" id="PF12412">
    <property type="entry name" value="DUF3667"/>
    <property type="match status" value="1"/>
</dbReference>
<sequence>MSSFKLRKEKNCLNCGHDVEEHFCPKCGQENIEVKEDALHMVAHAIADYFHFEHKFFGTLKPLLLKPGELTKQYVAGKRVRFIHPIRLYIFVSIVFFLVVLKGSVKEKQDGKEKTNTTASKTTTTKKDSLDKPKKELSASEISEIKETLKYVPNSNGLRDSVIKKAIEEETNAKTEDDGPSIRFGNGKKRKVFSNKWDSSDTTVAQYEKNQQALAKDKRDGFVKHYFVKRTIELNQYDNPAEKFLEDFLHNIPKMMFLLLPLFALILKLVYINKSKYYYEHLIYSFHVHSAIFISILVMMFLQWLFALFFDISGLLAFACIIYIIWYIYRSLRTFYASTRWVTVLKMFFLSFAYNIVLTICFLIIIAISFVMI</sequence>
<feature type="compositionally biased region" description="Basic and acidic residues" evidence="1">
    <location>
        <begin position="125"/>
        <end position="135"/>
    </location>
</feature>
<gene>
    <name evidence="3" type="ORF">FA045_04105</name>
</gene>